<feature type="non-terminal residue" evidence="10">
    <location>
        <position position="1"/>
    </location>
</feature>
<evidence type="ECO:0000256" key="8">
    <source>
        <dbReference type="SAM" id="MobiDB-lite"/>
    </source>
</evidence>
<evidence type="ECO:0000256" key="1">
    <source>
        <dbReference type="ARBA" id="ARBA00004370"/>
    </source>
</evidence>
<sequence>RGIGEESPRAGGGRKEATRGSLSAENLRRGKHDAAGRGSADVVNVVTAALSNDDVASAVSDDVRESGRARGTRTTTWGGADVGESLRHPIIIQHKLKGGMPPLPFLFPLPQPYSGKEEGGVRSPYLVDVVVSDVQPAVQCRALECLLPPFGSCAGAPDNTTAKCHNHRVHNHHRLADPNRHNSHHRAAPSPPVGYSKCRSLGATSQAMYGKNHRGPRRCTTRERLLNLLSSLDSDAVISAAASDGGPYTASPGALSSSSNRPNGNPAGGNEAPGGLDCTTATMLHCSTSYVNRDRDSDPPTCSTDAPLTNRRDSSDRDSMDEVCGGNCCCCDGSGRARVCARRWGKTYPPAATATASGTLRWTSPSSGRSNSDARDHTSHQFDGELSTGSPYSAVRCSRDGGLLVTHESPQHTPGLLAGCDAAAIAHPATRWSGAASAAASIQSRPPSSHVPYVWFQVHITVKRLPVAEAMASARQDDAMVTTTTTTTAAGGDREDRVSCPNATAAGGAGTCIVPVAVPSVEASYSAATAGNGRPGAGSGAAHASAGATAVRAAAIPLGPSSTLTAGGSATAGIALGGSSAAADEVMLLFSATDVSEWVDSQERLEGLLQEEHKVLEAIFPRHVIEHVARKALMRPLSSTFRPATCETNIAFSCSGAAAAAATATAAATPSKGIYSSSRNGGGEEAHTAYRLPTVPAAATVRSAIAAAYGPNSSSGFLSGCMGCSTGTNTLPSTSSGAASLNHPGLPGGSRGIGAGGGGRGLAAAAAVEMACSGPMPLPNADGGCSGAAIAGGAAGCGGFLLPLATAHRCVTVLFADIIGFTTMCNCLEPLDIMNFLNGLYTRFDSLCDIYGVYKVETIGDCFMAVGGLITVDGEGFKAVRGDGSEDGLHALKVMSFAKAMLREVATLVMPHNGSPLRLRVGLHSGPVTAGIVGAKMPRFCLFGDTVNTASRMESTCEPGAIHVSAATRELLPEENWVATGGVQIKGKGEMQTYLWRLPPPLSECSSFGMGQLLSTRVSAASRVSSFQTLPPTGSAPPPACASSWMAADGAGKSMEPVLPFEPLPEAASAPLPGSASPPPLPSPPRVLLPSPAFRGGSGTCAFCWSAGIA</sequence>
<evidence type="ECO:0000259" key="9">
    <source>
        <dbReference type="PROSITE" id="PS50125"/>
    </source>
</evidence>
<keyword evidence="6 7" id="KW-0456">Lyase</keyword>
<feature type="compositionally biased region" description="Basic and acidic residues" evidence="8">
    <location>
        <begin position="26"/>
        <end position="35"/>
    </location>
</feature>
<organism evidence="10 11">
    <name type="scientific">Volvox africanus</name>
    <dbReference type="NCBI Taxonomy" id="51714"/>
    <lineage>
        <taxon>Eukaryota</taxon>
        <taxon>Viridiplantae</taxon>
        <taxon>Chlorophyta</taxon>
        <taxon>core chlorophytes</taxon>
        <taxon>Chlorophyceae</taxon>
        <taxon>CS clade</taxon>
        <taxon>Chlamydomonadales</taxon>
        <taxon>Volvocaceae</taxon>
        <taxon>Volvox</taxon>
    </lineage>
</organism>
<evidence type="ECO:0000256" key="2">
    <source>
        <dbReference type="ARBA" id="ARBA00022692"/>
    </source>
</evidence>
<feature type="compositionally biased region" description="Polar residues" evidence="8">
    <location>
        <begin position="354"/>
        <end position="371"/>
    </location>
</feature>
<keyword evidence="3" id="KW-0547">Nucleotide-binding</keyword>
<proteinExistence type="inferred from homology"/>
<dbReference type="FunFam" id="3.30.70.1230:FF:000057">
    <property type="entry name" value="Guanylate cyclase"/>
    <property type="match status" value="1"/>
</dbReference>
<feature type="compositionally biased region" description="Basic and acidic residues" evidence="8">
    <location>
        <begin position="310"/>
        <end position="320"/>
    </location>
</feature>
<dbReference type="SMART" id="SM00044">
    <property type="entry name" value="CYCc"/>
    <property type="match status" value="1"/>
</dbReference>
<dbReference type="Gene3D" id="3.30.70.1230">
    <property type="entry name" value="Nucleotide cyclase"/>
    <property type="match status" value="1"/>
</dbReference>
<feature type="region of interest" description="Disordered" evidence="8">
    <location>
        <begin position="244"/>
        <end position="274"/>
    </location>
</feature>
<dbReference type="GO" id="GO:0005886">
    <property type="term" value="C:plasma membrane"/>
    <property type="evidence" value="ECO:0007669"/>
    <property type="project" value="TreeGrafter"/>
</dbReference>
<evidence type="ECO:0000256" key="3">
    <source>
        <dbReference type="ARBA" id="ARBA00022741"/>
    </source>
</evidence>
<dbReference type="PANTHER" id="PTHR11920:SF335">
    <property type="entry name" value="GUANYLATE CYCLASE"/>
    <property type="match status" value="1"/>
</dbReference>
<comment type="subcellular location">
    <subcellularLocation>
        <location evidence="1">Membrane</location>
    </subcellularLocation>
</comment>
<name>A0A8J4B4B2_9CHLO</name>
<feature type="region of interest" description="Disordered" evidence="8">
    <location>
        <begin position="175"/>
        <end position="194"/>
    </location>
</feature>
<dbReference type="CDD" id="cd07302">
    <property type="entry name" value="CHD"/>
    <property type="match status" value="1"/>
</dbReference>
<dbReference type="Pfam" id="PF00211">
    <property type="entry name" value="Guanylate_cyc"/>
    <property type="match status" value="1"/>
</dbReference>
<dbReference type="AlphaFoldDB" id="A0A8J4B4B2"/>
<dbReference type="EMBL" id="BNCO01000016">
    <property type="protein sequence ID" value="GIL53837.1"/>
    <property type="molecule type" value="Genomic_DNA"/>
</dbReference>
<dbReference type="GO" id="GO:0004016">
    <property type="term" value="F:adenylate cyclase activity"/>
    <property type="evidence" value="ECO:0007669"/>
    <property type="project" value="TreeGrafter"/>
</dbReference>
<dbReference type="GO" id="GO:0000166">
    <property type="term" value="F:nucleotide binding"/>
    <property type="evidence" value="ECO:0007669"/>
    <property type="project" value="UniProtKB-KW"/>
</dbReference>
<dbReference type="PROSITE" id="PS50125">
    <property type="entry name" value="GUANYLATE_CYCLASE_2"/>
    <property type="match status" value="1"/>
</dbReference>
<evidence type="ECO:0000256" key="6">
    <source>
        <dbReference type="ARBA" id="ARBA00023239"/>
    </source>
</evidence>
<keyword evidence="5" id="KW-0472">Membrane</keyword>
<feature type="compositionally biased region" description="Low complexity" evidence="8">
    <location>
        <begin position="1064"/>
        <end position="1075"/>
    </location>
</feature>
<accession>A0A8J4B4B2</accession>
<dbReference type="Proteomes" id="UP000747399">
    <property type="component" value="Unassembled WGS sequence"/>
</dbReference>
<gene>
    <name evidence="10" type="ORF">Vafri_9471</name>
</gene>
<protein>
    <recommendedName>
        <fullName evidence="9">Guanylate cyclase domain-containing protein</fullName>
    </recommendedName>
</protein>
<evidence type="ECO:0000313" key="10">
    <source>
        <dbReference type="EMBL" id="GIL53837.1"/>
    </source>
</evidence>
<feature type="compositionally biased region" description="Low complexity" evidence="8">
    <location>
        <begin position="256"/>
        <end position="274"/>
    </location>
</feature>
<comment type="caution">
    <text evidence="10">The sequence shown here is derived from an EMBL/GenBank/DDBJ whole genome shotgun (WGS) entry which is preliminary data.</text>
</comment>
<feature type="region of interest" description="Disordered" evidence="8">
    <location>
        <begin position="1064"/>
        <end position="1084"/>
    </location>
</feature>
<dbReference type="InterPro" id="IPR050401">
    <property type="entry name" value="Cyclic_nucleotide_synthase"/>
</dbReference>
<feature type="region of interest" description="Disordered" evidence="8">
    <location>
        <begin position="1"/>
        <end position="39"/>
    </location>
</feature>
<dbReference type="InterPro" id="IPR001054">
    <property type="entry name" value="A/G_cyclase"/>
</dbReference>
<dbReference type="PROSITE" id="PS00452">
    <property type="entry name" value="GUANYLATE_CYCLASE_1"/>
    <property type="match status" value="1"/>
</dbReference>
<feature type="region of interest" description="Disordered" evidence="8">
    <location>
        <begin position="290"/>
        <end position="321"/>
    </location>
</feature>
<dbReference type="GO" id="GO:0007168">
    <property type="term" value="P:receptor guanylyl cyclase signaling pathway"/>
    <property type="evidence" value="ECO:0007669"/>
    <property type="project" value="TreeGrafter"/>
</dbReference>
<dbReference type="PANTHER" id="PTHR11920">
    <property type="entry name" value="GUANYLYL CYCLASE"/>
    <property type="match status" value="1"/>
</dbReference>
<evidence type="ECO:0000256" key="4">
    <source>
        <dbReference type="ARBA" id="ARBA00022989"/>
    </source>
</evidence>
<evidence type="ECO:0000313" key="11">
    <source>
        <dbReference type="Proteomes" id="UP000747399"/>
    </source>
</evidence>
<feature type="region of interest" description="Disordered" evidence="8">
    <location>
        <begin position="56"/>
        <end position="76"/>
    </location>
</feature>
<keyword evidence="2" id="KW-0812">Transmembrane</keyword>
<comment type="similarity">
    <text evidence="7">Belongs to the adenylyl cyclase class-4/guanylyl cyclase family.</text>
</comment>
<dbReference type="InterPro" id="IPR029787">
    <property type="entry name" value="Nucleotide_cyclase"/>
</dbReference>
<dbReference type="GO" id="GO:0001653">
    <property type="term" value="F:peptide receptor activity"/>
    <property type="evidence" value="ECO:0007669"/>
    <property type="project" value="TreeGrafter"/>
</dbReference>
<keyword evidence="4" id="KW-1133">Transmembrane helix</keyword>
<feature type="compositionally biased region" description="Basic and acidic residues" evidence="8">
    <location>
        <begin position="372"/>
        <end position="383"/>
    </location>
</feature>
<feature type="region of interest" description="Disordered" evidence="8">
    <location>
        <begin position="351"/>
        <end position="387"/>
    </location>
</feature>
<feature type="compositionally biased region" description="Basic and acidic residues" evidence="8">
    <location>
        <begin position="1"/>
        <end position="18"/>
    </location>
</feature>
<dbReference type="GO" id="GO:0004383">
    <property type="term" value="F:guanylate cyclase activity"/>
    <property type="evidence" value="ECO:0007669"/>
    <property type="project" value="TreeGrafter"/>
</dbReference>
<dbReference type="GO" id="GO:0035556">
    <property type="term" value="P:intracellular signal transduction"/>
    <property type="evidence" value="ECO:0007669"/>
    <property type="project" value="InterPro"/>
</dbReference>
<evidence type="ECO:0000256" key="5">
    <source>
        <dbReference type="ARBA" id="ARBA00023136"/>
    </source>
</evidence>
<evidence type="ECO:0000256" key="7">
    <source>
        <dbReference type="RuleBase" id="RU000405"/>
    </source>
</evidence>
<dbReference type="InterPro" id="IPR018297">
    <property type="entry name" value="A/G_cyclase_CS"/>
</dbReference>
<feature type="domain" description="Guanylate cyclase" evidence="9">
    <location>
        <begin position="812"/>
        <end position="954"/>
    </location>
</feature>
<keyword evidence="11" id="KW-1185">Reference proteome</keyword>
<reference evidence="10" key="1">
    <citation type="journal article" date="2021" name="Proc. Natl. Acad. Sci. U.S.A.">
        <title>Three genomes in the algal genus Volvox reveal the fate of a haploid sex-determining region after a transition to homothallism.</title>
        <authorList>
            <person name="Yamamoto K."/>
            <person name="Hamaji T."/>
            <person name="Kawai-Toyooka H."/>
            <person name="Matsuzaki R."/>
            <person name="Takahashi F."/>
            <person name="Nishimura Y."/>
            <person name="Kawachi M."/>
            <person name="Noguchi H."/>
            <person name="Minakuchi Y."/>
            <person name="Umen J.G."/>
            <person name="Toyoda A."/>
            <person name="Nozaki H."/>
        </authorList>
    </citation>
    <scope>NUCLEOTIDE SEQUENCE</scope>
    <source>
        <strain evidence="10">NIES-3780</strain>
    </source>
</reference>
<dbReference type="SUPFAM" id="SSF55073">
    <property type="entry name" value="Nucleotide cyclase"/>
    <property type="match status" value="1"/>
</dbReference>